<dbReference type="EMBL" id="JAIWYP010000015">
    <property type="protein sequence ID" value="KAH3705288.1"/>
    <property type="molecule type" value="Genomic_DNA"/>
</dbReference>
<sequence>MLKLAQTDRPTDQQTGQKQYVPHYYRVYSVGGVISLWNIARQTYERYGAPELVAEAMRKKLYDLPYITAKDPKLLFNLLDILTEIERVQQDQKFKPLLAFYNSSAGTFNFCSRDTVRAYVNFGSYRAVQYCHLRALVVYTSIGGGPISQDGCISVGYHLIPCTDGEHGGTRPDLIIHQHVEWRMCFNIGTFNFCSRDTVRAYVNLGSYRAVQYCHLRALVVYTSISGGPTSQDGCISVGYHLIPCTDG</sequence>
<comment type="caution">
    <text evidence="1">The sequence shown here is derived from an EMBL/GenBank/DDBJ whole genome shotgun (WGS) entry which is preliminary data.</text>
</comment>
<evidence type="ECO:0000313" key="1">
    <source>
        <dbReference type="EMBL" id="KAH3705288.1"/>
    </source>
</evidence>
<gene>
    <name evidence="1" type="ORF">DPMN_080356</name>
</gene>
<organism evidence="1 2">
    <name type="scientific">Dreissena polymorpha</name>
    <name type="common">Zebra mussel</name>
    <name type="synonym">Mytilus polymorpha</name>
    <dbReference type="NCBI Taxonomy" id="45954"/>
    <lineage>
        <taxon>Eukaryota</taxon>
        <taxon>Metazoa</taxon>
        <taxon>Spiralia</taxon>
        <taxon>Lophotrochozoa</taxon>
        <taxon>Mollusca</taxon>
        <taxon>Bivalvia</taxon>
        <taxon>Autobranchia</taxon>
        <taxon>Heteroconchia</taxon>
        <taxon>Euheterodonta</taxon>
        <taxon>Imparidentia</taxon>
        <taxon>Neoheterodontei</taxon>
        <taxon>Myida</taxon>
        <taxon>Dreissenoidea</taxon>
        <taxon>Dreissenidae</taxon>
        <taxon>Dreissena</taxon>
    </lineage>
</organism>
<proteinExistence type="predicted"/>
<protein>
    <submittedName>
        <fullName evidence="1">Uncharacterized protein</fullName>
    </submittedName>
</protein>
<accession>A0A9D4BRQ1</accession>
<dbReference type="Proteomes" id="UP000828390">
    <property type="component" value="Unassembled WGS sequence"/>
</dbReference>
<evidence type="ECO:0000313" key="2">
    <source>
        <dbReference type="Proteomes" id="UP000828390"/>
    </source>
</evidence>
<name>A0A9D4BRQ1_DREPO</name>
<reference evidence="1" key="1">
    <citation type="journal article" date="2019" name="bioRxiv">
        <title>The Genome of the Zebra Mussel, Dreissena polymorpha: A Resource for Invasive Species Research.</title>
        <authorList>
            <person name="McCartney M.A."/>
            <person name="Auch B."/>
            <person name="Kono T."/>
            <person name="Mallez S."/>
            <person name="Zhang Y."/>
            <person name="Obille A."/>
            <person name="Becker A."/>
            <person name="Abrahante J.E."/>
            <person name="Garbe J."/>
            <person name="Badalamenti J.P."/>
            <person name="Herman A."/>
            <person name="Mangelson H."/>
            <person name="Liachko I."/>
            <person name="Sullivan S."/>
            <person name="Sone E.D."/>
            <person name="Koren S."/>
            <person name="Silverstein K.A.T."/>
            <person name="Beckman K.B."/>
            <person name="Gohl D.M."/>
        </authorList>
    </citation>
    <scope>NUCLEOTIDE SEQUENCE</scope>
    <source>
        <strain evidence="1">Duluth1</strain>
        <tissue evidence="1">Whole animal</tissue>
    </source>
</reference>
<reference evidence="1" key="2">
    <citation type="submission" date="2020-11" db="EMBL/GenBank/DDBJ databases">
        <authorList>
            <person name="McCartney M.A."/>
            <person name="Auch B."/>
            <person name="Kono T."/>
            <person name="Mallez S."/>
            <person name="Becker A."/>
            <person name="Gohl D.M."/>
            <person name="Silverstein K.A.T."/>
            <person name="Koren S."/>
            <person name="Bechman K.B."/>
            <person name="Herman A."/>
            <person name="Abrahante J.E."/>
            <person name="Garbe J."/>
        </authorList>
    </citation>
    <scope>NUCLEOTIDE SEQUENCE</scope>
    <source>
        <strain evidence="1">Duluth1</strain>
        <tissue evidence="1">Whole animal</tissue>
    </source>
</reference>
<dbReference type="AlphaFoldDB" id="A0A9D4BRQ1"/>
<keyword evidence="2" id="KW-1185">Reference proteome</keyword>